<name>A0AA45WNY4_9BACL</name>
<dbReference type="AlphaFoldDB" id="A0AA45WNY4"/>
<evidence type="ECO:0000313" key="2">
    <source>
        <dbReference type="Proteomes" id="UP001157946"/>
    </source>
</evidence>
<organism evidence="1 2">
    <name type="scientific">Laceyella tengchongensis</name>
    <dbReference type="NCBI Taxonomy" id="574699"/>
    <lineage>
        <taxon>Bacteria</taxon>
        <taxon>Bacillati</taxon>
        <taxon>Bacillota</taxon>
        <taxon>Bacilli</taxon>
        <taxon>Bacillales</taxon>
        <taxon>Thermoactinomycetaceae</taxon>
        <taxon>Laceyella</taxon>
    </lineage>
</organism>
<comment type="caution">
    <text evidence="1">The sequence shown here is derived from an EMBL/GenBank/DDBJ whole genome shotgun (WGS) entry which is preliminary data.</text>
</comment>
<dbReference type="EMBL" id="FXTU01000003">
    <property type="protein sequence ID" value="SMP19260.1"/>
    <property type="molecule type" value="Genomic_DNA"/>
</dbReference>
<protein>
    <submittedName>
        <fullName evidence="1">Uncharacterized protein</fullName>
    </submittedName>
</protein>
<accession>A0AA45WNY4</accession>
<sequence>MTERGPRRIKEIHLIERIETSLYTGTFTLLTFESKKYISSRELKRW</sequence>
<dbReference type="Proteomes" id="UP001157946">
    <property type="component" value="Unassembled WGS sequence"/>
</dbReference>
<evidence type="ECO:0000313" key="1">
    <source>
        <dbReference type="EMBL" id="SMP19260.1"/>
    </source>
</evidence>
<reference evidence="1" key="1">
    <citation type="submission" date="2017-05" db="EMBL/GenBank/DDBJ databases">
        <authorList>
            <person name="Varghese N."/>
            <person name="Submissions S."/>
        </authorList>
    </citation>
    <scope>NUCLEOTIDE SEQUENCE</scope>
    <source>
        <strain evidence="1">DSM 45262</strain>
    </source>
</reference>
<keyword evidence="2" id="KW-1185">Reference proteome</keyword>
<gene>
    <name evidence="1" type="ORF">SAMN06265361_103264</name>
</gene>
<proteinExistence type="predicted"/>